<comment type="caution">
    <text evidence="2">The sequence shown here is derived from an EMBL/GenBank/DDBJ whole genome shotgun (WGS) entry which is preliminary data.</text>
</comment>
<dbReference type="OrthoDB" id="296442at2759"/>
<dbReference type="PROSITE" id="PS50879">
    <property type="entry name" value="RNASE_H_1"/>
    <property type="match status" value="1"/>
</dbReference>
<dbReference type="Pfam" id="PF13456">
    <property type="entry name" value="RVT_3"/>
    <property type="match status" value="1"/>
</dbReference>
<sequence>MKLKQGIVFIDCQLKSKVYQVEGYAISNFIKNNGYKLIYFKQLEKAQQFQKQIQQLSQLNQVDALYQSMLDDITFISVKGENSGSIKVFDVRNQQYNIQQEKTQYVENTTIQNSQLNEELKVKQQDSYGILDEIQQKTNKTKISRQRLIILDKLDQQFENLLIHYPKNIETIPIQTENLYSLYFNGASKSNPGPAGAGVALFDKMKQIKEISQPLGKQTNNSAEFFALFIGIRYALNLGINHLECFGDSKLVIDGMNNKINFQQPHLGHFQQAISNYTKLFKMVKFIHILRNQNEIADRLASNAAKQQKNIEQ</sequence>
<dbReference type="EMBL" id="CAJJDN010000010">
    <property type="protein sequence ID" value="CAD8056785.1"/>
    <property type="molecule type" value="Genomic_DNA"/>
</dbReference>
<reference evidence="2" key="1">
    <citation type="submission" date="2021-01" db="EMBL/GenBank/DDBJ databases">
        <authorList>
            <consortium name="Genoscope - CEA"/>
            <person name="William W."/>
        </authorList>
    </citation>
    <scope>NUCLEOTIDE SEQUENCE</scope>
</reference>
<dbReference type="InterPro" id="IPR053151">
    <property type="entry name" value="RNase_H-like"/>
</dbReference>
<dbReference type="InterPro" id="IPR002156">
    <property type="entry name" value="RNaseH_domain"/>
</dbReference>
<proteinExistence type="predicted"/>
<dbReference type="Proteomes" id="UP000692954">
    <property type="component" value="Unassembled WGS sequence"/>
</dbReference>
<dbReference type="PANTHER" id="PTHR47723">
    <property type="entry name" value="OS05G0353850 PROTEIN"/>
    <property type="match status" value="1"/>
</dbReference>
<evidence type="ECO:0000259" key="1">
    <source>
        <dbReference type="PROSITE" id="PS50879"/>
    </source>
</evidence>
<evidence type="ECO:0000313" key="3">
    <source>
        <dbReference type="Proteomes" id="UP000692954"/>
    </source>
</evidence>
<dbReference type="GO" id="GO:0004523">
    <property type="term" value="F:RNA-DNA hybrid ribonuclease activity"/>
    <property type="evidence" value="ECO:0007669"/>
    <property type="project" value="InterPro"/>
</dbReference>
<organism evidence="2 3">
    <name type="scientific">Paramecium sonneborni</name>
    <dbReference type="NCBI Taxonomy" id="65129"/>
    <lineage>
        <taxon>Eukaryota</taxon>
        <taxon>Sar</taxon>
        <taxon>Alveolata</taxon>
        <taxon>Ciliophora</taxon>
        <taxon>Intramacronucleata</taxon>
        <taxon>Oligohymenophorea</taxon>
        <taxon>Peniculida</taxon>
        <taxon>Parameciidae</taxon>
        <taxon>Paramecium</taxon>
    </lineage>
</organism>
<protein>
    <recommendedName>
        <fullName evidence="1">RNase H type-1 domain-containing protein</fullName>
    </recommendedName>
</protein>
<gene>
    <name evidence="2" type="ORF">PSON_ATCC_30995.1.T0100457</name>
</gene>
<dbReference type="GO" id="GO:0003676">
    <property type="term" value="F:nucleic acid binding"/>
    <property type="evidence" value="ECO:0007669"/>
    <property type="project" value="InterPro"/>
</dbReference>
<keyword evidence="3" id="KW-1185">Reference proteome</keyword>
<evidence type="ECO:0000313" key="2">
    <source>
        <dbReference type="EMBL" id="CAD8056785.1"/>
    </source>
</evidence>
<dbReference type="AlphaFoldDB" id="A0A8S1KSA5"/>
<accession>A0A8S1KSA5</accession>
<dbReference type="CDD" id="cd09279">
    <property type="entry name" value="RNase_HI_like"/>
    <property type="match status" value="1"/>
</dbReference>
<name>A0A8S1KSA5_9CILI</name>
<feature type="domain" description="RNase H type-1" evidence="1">
    <location>
        <begin position="176"/>
        <end position="306"/>
    </location>
</feature>
<dbReference type="PANTHER" id="PTHR47723:SF19">
    <property type="entry name" value="POLYNUCLEOTIDYL TRANSFERASE, RIBONUCLEASE H-LIKE SUPERFAMILY PROTEIN"/>
    <property type="match status" value="1"/>
</dbReference>